<feature type="region of interest" description="Disordered" evidence="1">
    <location>
        <begin position="293"/>
        <end position="364"/>
    </location>
</feature>
<dbReference type="OrthoDB" id="768992at2759"/>
<name>A0A2R6QLP4_ACTCC</name>
<gene>
    <name evidence="2" type="ORF">CEY00_Acc17416</name>
</gene>
<dbReference type="Proteomes" id="UP000241394">
    <property type="component" value="Chromosome LG15"/>
</dbReference>
<dbReference type="OMA" id="EICYPRS"/>
<dbReference type="GO" id="GO:0004674">
    <property type="term" value="F:protein serine/threonine kinase activity"/>
    <property type="evidence" value="ECO:0007669"/>
    <property type="project" value="TreeGrafter"/>
</dbReference>
<dbReference type="Gramene" id="PSS10323">
    <property type="protein sequence ID" value="PSS10323"/>
    <property type="gene ID" value="CEY00_Acc17416"/>
</dbReference>
<reference evidence="2 3" key="1">
    <citation type="submission" date="2017-07" db="EMBL/GenBank/DDBJ databases">
        <title>An improved, manually edited Actinidia chinensis var. chinensis (kiwifruit) genome highlights the challenges associated with draft genomes and gene prediction in plants.</title>
        <authorList>
            <person name="Pilkington S."/>
            <person name="Crowhurst R."/>
            <person name="Hilario E."/>
            <person name="Nardozza S."/>
            <person name="Fraser L."/>
            <person name="Peng Y."/>
            <person name="Gunaseelan K."/>
            <person name="Simpson R."/>
            <person name="Tahir J."/>
            <person name="Deroles S."/>
            <person name="Templeton K."/>
            <person name="Luo Z."/>
            <person name="Davy M."/>
            <person name="Cheng C."/>
            <person name="Mcneilage M."/>
            <person name="Scaglione D."/>
            <person name="Liu Y."/>
            <person name="Zhang Q."/>
            <person name="Datson P."/>
            <person name="De Silva N."/>
            <person name="Gardiner S."/>
            <person name="Bassett H."/>
            <person name="Chagne D."/>
            <person name="Mccallum J."/>
            <person name="Dzierzon H."/>
            <person name="Deng C."/>
            <person name="Wang Y.-Y."/>
            <person name="Barron N."/>
            <person name="Manako K."/>
            <person name="Bowen J."/>
            <person name="Foster T."/>
            <person name="Erridge Z."/>
            <person name="Tiffin H."/>
            <person name="Waite C."/>
            <person name="Davies K."/>
            <person name="Grierson E."/>
            <person name="Laing W."/>
            <person name="Kirk R."/>
            <person name="Chen X."/>
            <person name="Wood M."/>
            <person name="Montefiori M."/>
            <person name="Brummell D."/>
            <person name="Schwinn K."/>
            <person name="Catanach A."/>
            <person name="Fullerton C."/>
            <person name="Li D."/>
            <person name="Meiyalaghan S."/>
            <person name="Nieuwenhuizen N."/>
            <person name="Read N."/>
            <person name="Prakash R."/>
            <person name="Hunter D."/>
            <person name="Zhang H."/>
            <person name="Mckenzie M."/>
            <person name="Knabel M."/>
            <person name="Harris A."/>
            <person name="Allan A."/>
            <person name="Chen A."/>
            <person name="Janssen B."/>
            <person name="Plunkett B."/>
            <person name="Dwamena C."/>
            <person name="Voogd C."/>
            <person name="Leif D."/>
            <person name="Lafferty D."/>
            <person name="Souleyre E."/>
            <person name="Varkonyi-Gasic E."/>
            <person name="Gambi F."/>
            <person name="Hanley J."/>
            <person name="Yao J.-L."/>
            <person name="Cheung J."/>
            <person name="David K."/>
            <person name="Warren B."/>
            <person name="Marsh K."/>
            <person name="Snowden K."/>
            <person name="Lin-Wang K."/>
            <person name="Brian L."/>
            <person name="Martinez-Sanchez M."/>
            <person name="Wang M."/>
            <person name="Ileperuma N."/>
            <person name="Macnee N."/>
            <person name="Campin R."/>
            <person name="Mcatee P."/>
            <person name="Drummond R."/>
            <person name="Espley R."/>
            <person name="Ireland H."/>
            <person name="Wu R."/>
            <person name="Atkinson R."/>
            <person name="Karunairetnam S."/>
            <person name="Bulley S."/>
            <person name="Chunkath S."/>
            <person name="Hanley Z."/>
            <person name="Storey R."/>
            <person name="Thrimawithana A."/>
            <person name="Thomson S."/>
            <person name="David C."/>
            <person name="Testolin R."/>
        </authorList>
    </citation>
    <scope>NUCLEOTIDE SEQUENCE [LARGE SCALE GENOMIC DNA]</scope>
    <source>
        <strain evidence="3">cv. Red5</strain>
        <tissue evidence="2">Young leaf</tissue>
    </source>
</reference>
<dbReference type="PANTHER" id="PTHR33971">
    <property type="entry name" value="OS06G0232000 PROTEIN"/>
    <property type="match status" value="1"/>
</dbReference>
<dbReference type="InterPro" id="IPR038943">
    <property type="entry name" value="PLDrp1-like"/>
</dbReference>
<sequence>MAFYSSNFYEGDTGEYYGTSYSTSYDIVPFHDSISHSSYEFSEPRFVEYDSTAYSDAYDPFLTRSESSYPTYNVTEPKLIEYDSIPYEMQYAISHSSYEFSEPRSVEYNSTAYSNAYDPFLTPSEISYSSYSVTEPKLIEYNPIPYETQYLTSHSSYEFSEPRFIEYKSSAYSDAYDPFLTRSEVSYSTYSVTEPKLIESNPIPYETQYAISYSTTTALDDTELTDDIKFVEYDLTPYGGGYDPTLTYGKPLAPSDEICYPRSSPVSSGLSPINFSTIPSPYGKHDVNEHVAKPSNEINPTKSAKENEQQPNGGTDDIEHATKSAKEDEQQPKGGTDKIGHDRGHESLPEKPLDSSRGKPEVNTCDDNYPWSGYGNEDCGSRYGYGTQLPQTPCGYGLDAVDLCESLFGYWPCLDRLKREQCGRQRVVGCEQRPENQWMGAAYYLLYGDPTCNCGRH</sequence>
<evidence type="ECO:0000256" key="1">
    <source>
        <dbReference type="SAM" id="MobiDB-lite"/>
    </source>
</evidence>
<proteinExistence type="predicted"/>
<evidence type="ECO:0000313" key="2">
    <source>
        <dbReference type="EMBL" id="PSS10323.1"/>
    </source>
</evidence>
<comment type="caution">
    <text evidence="2">The sequence shown here is derived from an EMBL/GenBank/DDBJ whole genome shotgun (WGS) entry which is preliminary data.</text>
</comment>
<dbReference type="InParanoid" id="A0A2R6QLP4"/>
<dbReference type="FunCoup" id="A0A2R6QLP4">
    <property type="interactions" value="491"/>
</dbReference>
<organism evidence="2 3">
    <name type="scientific">Actinidia chinensis var. chinensis</name>
    <name type="common">Chinese soft-hair kiwi</name>
    <dbReference type="NCBI Taxonomy" id="1590841"/>
    <lineage>
        <taxon>Eukaryota</taxon>
        <taxon>Viridiplantae</taxon>
        <taxon>Streptophyta</taxon>
        <taxon>Embryophyta</taxon>
        <taxon>Tracheophyta</taxon>
        <taxon>Spermatophyta</taxon>
        <taxon>Magnoliopsida</taxon>
        <taxon>eudicotyledons</taxon>
        <taxon>Gunneridae</taxon>
        <taxon>Pentapetalae</taxon>
        <taxon>asterids</taxon>
        <taxon>Ericales</taxon>
        <taxon>Actinidiaceae</taxon>
        <taxon>Actinidia</taxon>
    </lineage>
</organism>
<dbReference type="AlphaFoldDB" id="A0A2R6QLP4"/>
<protein>
    <submittedName>
        <fullName evidence="2">Uncharacterized protein</fullName>
    </submittedName>
</protein>
<reference evidence="3" key="2">
    <citation type="journal article" date="2018" name="BMC Genomics">
        <title>A manually annotated Actinidia chinensis var. chinensis (kiwifruit) genome highlights the challenges associated with draft genomes and gene prediction in plants.</title>
        <authorList>
            <person name="Pilkington S.M."/>
            <person name="Crowhurst R."/>
            <person name="Hilario E."/>
            <person name="Nardozza S."/>
            <person name="Fraser L."/>
            <person name="Peng Y."/>
            <person name="Gunaseelan K."/>
            <person name="Simpson R."/>
            <person name="Tahir J."/>
            <person name="Deroles S.C."/>
            <person name="Templeton K."/>
            <person name="Luo Z."/>
            <person name="Davy M."/>
            <person name="Cheng C."/>
            <person name="McNeilage M."/>
            <person name="Scaglione D."/>
            <person name="Liu Y."/>
            <person name="Zhang Q."/>
            <person name="Datson P."/>
            <person name="De Silva N."/>
            <person name="Gardiner S.E."/>
            <person name="Bassett H."/>
            <person name="Chagne D."/>
            <person name="McCallum J."/>
            <person name="Dzierzon H."/>
            <person name="Deng C."/>
            <person name="Wang Y.Y."/>
            <person name="Barron L."/>
            <person name="Manako K."/>
            <person name="Bowen J."/>
            <person name="Foster T.M."/>
            <person name="Erridge Z.A."/>
            <person name="Tiffin H."/>
            <person name="Waite C.N."/>
            <person name="Davies K.M."/>
            <person name="Grierson E.P."/>
            <person name="Laing W.A."/>
            <person name="Kirk R."/>
            <person name="Chen X."/>
            <person name="Wood M."/>
            <person name="Montefiori M."/>
            <person name="Brummell D.A."/>
            <person name="Schwinn K.E."/>
            <person name="Catanach A."/>
            <person name="Fullerton C."/>
            <person name="Li D."/>
            <person name="Meiyalaghan S."/>
            <person name="Nieuwenhuizen N."/>
            <person name="Read N."/>
            <person name="Prakash R."/>
            <person name="Hunter D."/>
            <person name="Zhang H."/>
            <person name="McKenzie M."/>
            <person name="Knabel M."/>
            <person name="Harris A."/>
            <person name="Allan A.C."/>
            <person name="Gleave A."/>
            <person name="Chen A."/>
            <person name="Janssen B.J."/>
            <person name="Plunkett B."/>
            <person name="Ampomah-Dwamena C."/>
            <person name="Voogd C."/>
            <person name="Leif D."/>
            <person name="Lafferty D."/>
            <person name="Souleyre E.J.F."/>
            <person name="Varkonyi-Gasic E."/>
            <person name="Gambi F."/>
            <person name="Hanley J."/>
            <person name="Yao J.L."/>
            <person name="Cheung J."/>
            <person name="David K.M."/>
            <person name="Warren B."/>
            <person name="Marsh K."/>
            <person name="Snowden K.C."/>
            <person name="Lin-Wang K."/>
            <person name="Brian L."/>
            <person name="Martinez-Sanchez M."/>
            <person name="Wang M."/>
            <person name="Ileperuma N."/>
            <person name="Macnee N."/>
            <person name="Campin R."/>
            <person name="McAtee P."/>
            <person name="Drummond R.S.M."/>
            <person name="Espley R.V."/>
            <person name="Ireland H.S."/>
            <person name="Wu R."/>
            <person name="Atkinson R.G."/>
            <person name="Karunairetnam S."/>
            <person name="Bulley S."/>
            <person name="Chunkath S."/>
            <person name="Hanley Z."/>
            <person name="Storey R."/>
            <person name="Thrimawithana A.H."/>
            <person name="Thomson S."/>
            <person name="David C."/>
            <person name="Testolin R."/>
            <person name="Huang H."/>
            <person name="Hellens R.P."/>
            <person name="Schaffer R.J."/>
        </authorList>
    </citation>
    <scope>NUCLEOTIDE SEQUENCE [LARGE SCALE GENOMIC DNA]</scope>
    <source>
        <strain evidence="3">cv. Red5</strain>
    </source>
</reference>
<dbReference type="PANTHER" id="PTHR33971:SF3">
    <property type="entry name" value="UBIQUITIN CARBOXYL-TERMINAL HYDROLASE 36"/>
    <property type="match status" value="1"/>
</dbReference>
<dbReference type="GO" id="GO:0070300">
    <property type="term" value="F:phosphatidic acid binding"/>
    <property type="evidence" value="ECO:0007669"/>
    <property type="project" value="InterPro"/>
</dbReference>
<dbReference type="EMBL" id="NKQK01000015">
    <property type="protein sequence ID" value="PSS10323.1"/>
    <property type="molecule type" value="Genomic_DNA"/>
</dbReference>
<accession>A0A2R6QLP4</accession>
<feature type="compositionally biased region" description="Basic and acidic residues" evidence="1">
    <location>
        <begin position="317"/>
        <end position="360"/>
    </location>
</feature>
<keyword evidence="3" id="KW-1185">Reference proteome</keyword>
<evidence type="ECO:0000313" key="3">
    <source>
        <dbReference type="Proteomes" id="UP000241394"/>
    </source>
</evidence>